<feature type="modified residue" description="N6-(pyridoxal phosphate)lysine" evidence="6">
    <location>
        <position position="218"/>
    </location>
</feature>
<dbReference type="GO" id="GO:0004400">
    <property type="term" value="F:histidinol-phosphate transaminase activity"/>
    <property type="evidence" value="ECO:0007669"/>
    <property type="project" value="InterPro"/>
</dbReference>
<dbReference type="InterPro" id="IPR001917">
    <property type="entry name" value="Aminotrans_II_pyridoxalP_BS"/>
</dbReference>
<dbReference type="GO" id="GO:0000105">
    <property type="term" value="P:L-histidine biosynthetic process"/>
    <property type="evidence" value="ECO:0007669"/>
    <property type="project" value="InterPro"/>
</dbReference>
<dbReference type="RefSeq" id="WP_091801449.1">
    <property type="nucleotide sequence ID" value="NZ_CP016353.1"/>
</dbReference>
<dbReference type="SUPFAM" id="SSF53383">
    <property type="entry name" value="PLP-dependent transferases"/>
    <property type="match status" value="1"/>
</dbReference>
<dbReference type="HAMAP" id="MF_01513">
    <property type="entry name" value="Phe_aminotrans_2"/>
    <property type="match status" value="1"/>
</dbReference>
<evidence type="ECO:0000259" key="7">
    <source>
        <dbReference type="Pfam" id="PF00155"/>
    </source>
</evidence>
<evidence type="ECO:0000256" key="6">
    <source>
        <dbReference type="HAMAP-Rule" id="MF_01513"/>
    </source>
</evidence>
<dbReference type="HAMAP" id="MF_01023">
    <property type="entry name" value="HisC_aminotrans_2"/>
    <property type="match status" value="1"/>
</dbReference>
<dbReference type="PANTHER" id="PTHR43643">
    <property type="entry name" value="HISTIDINOL-PHOSPHATE AMINOTRANSFERASE 2"/>
    <property type="match status" value="1"/>
</dbReference>
<name>A0A222VIY2_9PSEU</name>
<dbReference type="Gene3D" id="3.90.1150.10">
    <property type="entry name" value="Aspartate Aminotransferase, domain 1"/>
    <property type="match status" value="1"/>
</dbReference>
<dbReference type="PROSITE" id="PS00599">
    <property type="entry name" value="AA_TRANSFER_CLASS_2"/>
    <property type="match status" value="1"/>
</dbReference>
<dbReference type="InterPro" id="IPR015421">
    <property type="entry name" value="PyrdxlP-dep_Trfase_major"/>
</dbReference>
<feature type="domain" description="Aminotransferase class I/classII large" evidence="7">
    <location>
        <begin position="27"/>
        <end position="345"/>
    </location>
</feature>
<evidence type="ECO:0000256" key="4">
    <source>
        <dbReference type="ARBA" id="ARBA00022679"/>
    </source>
</evidence>
<dbReference type="CDD" id="cd00609">
    <property type="entry name" value="AAT_like"/>
    <property type="match status" value="1"/>
</dbReference>
<evidence type="ECO:0000256" key="5">
    <source>
        <dbReference type="ARBA" id="ARBA00022898"/>
    </source>
</evidence>
<dbReference type="AlphaFoldDB" id="A0A222VIY2"/>
<dbReference type="InterPro" id="IPR015424">
    <property type="entry name" value="PyrdxlP-dep_Trfase"/>
</dbReference>
<dbReference type="InterPro" id="IPR004839">
    <property type="entry name" value="Aminotransferase_I/II_large"/>
</dbReference>
<dbReference type="InterPro" id="IPR050106">
    <property type="entry name" value="HistidinolP_aminotransfase"/>
</dbReference>
<gene>
    <name evidence="6" type="primary">pat</name>
    <name evidence="8" type="ORF">SAMN05421630_103207</name>
</gene>
<dbReference type="GO" id="GO:0008793">
    <property type="term" value="F:aromatic-amino-acid transaminase activity"/>
    <property type="evidence" value="ECO:0007669"/>
    <property type="project" value="UniProtKB-UniRule"/>
</dbReference>
<dbReference type="OrthoDB" id="9809616at2"/>
<dbReference type="NCBIfam" id="NF002878">
    <property type="entry name" value="PRK03321.1"/>
    <property type="match status" value="1"/>
</dbReference>
<comment type="similarity">
    <text evidence="6">Belongs to the class-II pyridoxal-phosphate-dependent aminotransferase family.</text>
</comment>
<proteinExistence type="inferred from homology"/>
<dbReference type="EMBL" id="FMZE01000003">
    <property type="protein sequence ID" value="SDC69007.1"/>
    <property type="molecule type" value="Genomic_DNA"/>
</dbReference>
<dbReference type="KEGG" id="pmad:BAY61_01275"/>
<organism evidence="8 9">
    <name type="scientific">Prauserella marina</name>
    <dbReference type="NCBI Taxonomy" id="530584"/>
    <lineage>
        <taxon>Bacteria</taxon>
        <taxon>Bacillati</taxon>
        <taxon>Actinomycetota</taxon>
        <taxon>Actinomycetes</taxon>
        <taxon>Pseudonocardiales</taxon>
        <taxon>Pseudonocardiaceae</taxon>
        <taxon>Prauserella</taxon>
    </lineage>
</organism>
<keyword evidence="3 6" id="KW-0032">Aminotransferase</keyword>
<dbReference type="InterPro" id="IPR024892">
    <property type="entry name" value="ArAT"/>
</dbReference>
<keyword evidence="9" id="KW-1185">Reference proteome</keyword>
<reference evidence="8 9" key="1">
    <citation type="submission" date="2016-10" db="EMBL/GenBank/DDBJ databases">
        <authorList>
            <person name="de Groot N.N."/>
        </authorList>
    </citation>
    <scope>NUCLEOTIDE SEQUENCE [LARGE SCALE GENOMIC DNA]</scope>
    <source>
        <strain evidence="8 9">CGMCC 4.5506</strain>
    </source>
</reference>
<evidence type="ECO:0000313" key="8">
    <source>
        <dbReference type="EMBL" id="SDC69007.1"/>
    </source>
</evidence>
<dbReference type="EC" id="2.6.1.57" evidence="6"/>
<evidence type="ECO:0000256" key="2">
    <source>
        <dbReference type="ARBA" id="ARBA00011738"/>
    </source>
</evidence>
<evidence type="ECO:0000256" key="1">
    <source>
        <dbReference type="ARBA" id="ARBA00001933"/>
    </source>
</evidence>
<dbReference type="GO" id="GO:0030170">
    <property type="term" value="F:pyridoxal phosphate binding"/>
    <property type="evidence" value="ECO:0007669"/>
    <property type="project" value="UniProtKB-UniRule"/>
</dbReference>
<dbReference type="Proteomes" id="UP000199494">
    <property type="component" value="Unassembled WGS sequence"/>
</dbReference>
<dbReference type="PANTHER" id="PTHR43643:SF3">
    <property type="entry name" value="HISTIDINOL-PHOSPHATE AMINOTRANSFERASE"/>
    <property type="match status" value="1"/>
</dbReference>
<protein>
    <recommendedName>
        <fullName evidence="6">Aromatic amino acid aminotransferase</fullName>
        <shortName evidence="6">ArAT</shortName>
        <ecNumber evidence="6">2.6.1.57</ecNumber>
    </recommendedName>
</protein>
<comment type="function">
    <text evidence="6">Aminotransferase that catalyzes the conversion of aromatic amino acids and 2-oxoglutarate into corresponding aromatic oxo acids and L-glutamate.</text>
</comment>
<sequence>MSAPINPRADLAALPAYVPGRSVPGAIKLASNEVPGGPLPSVADAISHALQEVNRYPDMGSQALTARLADELKVPESRIAIGCGSVSLCQQLVQAMCAPGEEVLYAWRSFEAYPIVTQVGNATSIKVPLDGTHTHDLAAMLAAITPKTRLIFVCNPNNPTGTAVRRRELASFLDAVPSDVLVVLDEAYREFVTDEEIPDGLEFVADRPNVAVLRTFSKAYGLAGLRVGYAVGHEDVVTALRKVYVAFSVNTLAQTAAIASLGAKDELLTRCSRIVEERGRVRTALIEAGFEVPETHANFVWLPLGERTVAFAEHALDRKVVVRPFAGDGVRVTVSTPDENDLFLEAARAFER</sequence>
<evidence type="ECO:0000313" key="9">
    <source>
        <dbReference type="Proteomes" id="UP000199494"/>
    </source>
</evidence>
<dbReference type="InterPro" id="IPR005861">
    <property type="entry name" value="HisP_aminotrans"/>
</dbReference>
<keyword evidence="4 6" id="KW-0808">Transferase</keyword>
<dbReference type="Gene3D" id="3.40.640.10">
    <property type="entry name" value="Type I PLP-dependent aspartate aminotransferase-like (Major domain)"/>
    <property type="match status" value="1"/>
</dbReference>
<dbReference type="NCBIfam" id="TIGR01141">
    <property type="entry name" value="hisC"/>
    <property type="match status" value="1"/>
</dbReference>
<evidence type="ECO:0000256" key="3">
    <source>
        <dbReference type="ARBA" id="ARBA00022576"/>
    </source>
</evidence>
<dbReference type="STRING" id="530584.SAMN05421630_103207"/>
<dbReference type="InterPro" id="IPR015422">
    <property type="entry name" value="PyrdxlP-dep_Trfase_small"/>
</dbReference>
<dbReference type="Pfam" id="PF00155">
    <property type="entry name" value="Aminotran_1_2"/>
    <property type="match status" value="1"/>
</dbReference>
<comment type="subunit">
    <text evidence="2 6">Homodimer.</text>
</comment>
<comment type="catalytic activity">
    <reaction evidence="6">
        <text>an aromatic L-alpha-amino acid + 2-oxoglutarate = an aromatic oxo-acid + L-glutamate</text>
        <dbReference type="Rhea" id="RHEA:17533"/>
        <dbReference type="ChEBI" id="CHEBI:16810"/>
        <dbReference type="ChEBI" id="CHEBI:29985"/>
        <dbReference type="ChEBI" id="CHEBI:73309"/>
        <dbReference type="ChEBI" id="CHEBI:84824"/>
        <dbReference type="EC" id="2.6.1.57"/>
    </reaction>
</comment>
<accession>A0A222VIY2</accession>
<keyword evidence="5 6" id="KW-0663">Pyridoxal phosphate</keyword>
<comment type="cofactor">
    <cofactor evidence="1 6">
        <name>pyridoxal 5'-phosphate</name>
        <dbReference type="ChEBI" id="CHEBI:597326"/>
    </cofactor>
</comment>